<comment type="caution">
    <text evidence="1">The sequence shown here is derived from an EMBL/GenBank/DDBJ whole genome shotgun (WGS) entry which is preliminary data.</text>
</comment>
<protein>
    <submittedName>
        <fullName evidence="1">4291_t:CDS:1</fullName>
    </submittedName>
</protein>
<proteinExistence type="predicted"/>
<sequence length="61" mass="6738">MNLEVSEGENTANHVSLVIAEELASLEKCKEIPLDQKDDYIELSDTMNYLSSPIIAAQLIS</sequence>
<dbReference type="Proteomes" id="UP000789901">
    <property type="component" value="Unassembled WGS sequence"/>
</dbReference>
<gene>
    <name evidence="1" type="ORF">GMARGA_LOCUS20860</name>
</gene>
<reference evidence="1 2" key="1">
    <citation type="submission" date="2021-06" db="EMBL/GenBank/DDBJ databases">
        <authorList>
            <person name="Kallberg Y."/>
            <person name="Tangrot J."/>
            <person name="Rosling A."/>
        </authorList>
    </citation>
    <scope>NUCLEOTIDE SEQUENCE [LARGE SCALE GENOMIC DNA]</scope>
    <source>
        <strain evidence="1 2">120-4 pot B 10/14</strain>
    </source>
</reference>
<evidence type="ECO:0000313" key="1">
    <source>
        <dbReference type="EMBL" id="CAG8788614.1"/>
    </source>
</evidence>
<keyword evidence="2" id="KW-1185">Reference proteome</keyword>
<organism evidence="1 2">
    <name type="scientific">Gigaspora margarita</name>
    <dbReference type="NCBI Taxonomy" id="4874"/>
    <lineage>
        <taxon>Eukaryota</taxon>
        <taxon>Fungi</taxon>
        <taxon>Fungi incertae sedis</taxon>
        <taxon>Mucoromycota</taxon>
        <taxon>Glomeromycotina</taxon>
        <taxon>Glomeromycetes</taxon>
        <taxon>Diversisporales</taxon>
        <taxon>Gigasporaceae</taxon>
        <taxon>Gigaspora</taxon>
    </lineage>
</organism>
<evidence type="ECO:0000313" key="2">
    <source>
        <dbReference type="Proteomes" id="UP000789901"/>
    </source>
</evidence>
<accession>A0ABN7VNW4</accession>
<dbReference type="EMBL" id="CAJVQB010018725">
    <property type="protein sequence ID" value="CAG8788614.1"/>
    <property type="molecule type" value="Genomic_DNA"/>
</dbReference>
<name>A0ABN7VNW4_GIGMA</name>